<dbReference type="RefSeq" id="WP_013680591.1">
    <property type="nucleotide sequence ID" value="NC_015315.1"/>
</dbReference>
<evidence type="ECO:0000313" key="6">
    <source>
        <dbReference type="Proteomes" id="UP000008138"/>
    </source>
</evidence>
<name>F2L3U4_THEU7</name>
<evidence type="ECO:0000256" key="1">
    <source>
        <dbReference type="ARBA" id="ARBA00023015"/>
    </source>
</evidence>
<reference key="2">
    <citation type="submission" date="2011-03" db="EMBL/GenBank/DDBJ databases">
        <title>Complete genome sequence of the thermoacidophilic crenarchaeon Thermoproteus uzoniensis 768-20.</title>
        <authorList>
            <person name="Mardanov A.V."/>
            <person name="Gumerov V.M."/>
            <person name="Beletsky A.V."/>
            <person name="Prokofeva M.I."/>
            <person name="Bonch-Osmolovskaya E.A."/>
            <person name="Ravin N.V."/>
            <person name="Skryabin K.G."/>
        </authorList>
    </citation>
    <scope>NUCLEOTIDE SEQUENCE</scope>
    <source>
        <strain>768-20</strain>
    </source>
</reference>
<sequence>MSLIVELGVCPVCGGRDLSLNSEGLVVCRSCGTVLGPAVAAGPSASKKPADYLPLEGGTEYDWRDVRGIVTPKFKIYRAIAKRPGNRISAEVERLGSYLGLPKVCIHTGEALAARVGRAGDVEYAAAAILFVSCRLAKIYADHVFKGYDIRRLARGALWVQRTAGVSMPPPPPKYFMFKIAEDLGVDKGVVKNALDILRLIMPVVGRGKIAQAAAFLLSARAHGYKLEPKDVANAAMISEKSFLEVLEEIDAAFRPLSRGRDRLRRS</sequence>
<proteinExistence type="predicted"/>
<dbReference type="GO" id="GO:0003743">
    <property type="term" value="F:translation initiation factor activity"/>
    <property type="evidence" value="ECO:0007669"/>
    <property type="project" value="UniProtKB-KW"/>
</dbReference>
<evidence type="ECO:0000313" key="5">
    <source>
        <dbReference type="EMBL" id="AEA13256.1"/>
    </source>
</evidence>
<keyword evidence="3" id="KW-0479">Metal-binding</keyword>
<dbReference type="InterPro" id="IPR013137">
    <property type="entry name" value="Znf_TFIIB"/>
</dbReference>
<gene>
    <name evidence="5" type="ordered locus">TUZN_1796</name>
</gene>
<keyword evidence="2" id="KW-0804">Transcription</keyword>
<accession>F2L3U4</accession>
<protein>
    <submittedName>
        <fullName evidence="5">Transcription initiation factor B</fullName>
    </submittedName>
</protein>
<dbReference type="eggNOG" id="arCOG01981">
    <property type="taxonomic scope" value="Archaea"/>
</dbReference>
<dbReference type="OrthoDB" id="382932at2157"/>
<evidence type="ECO:0000256" key="3">
    <source>
        <dbReference type="PROSITE-ProRule" id="PRU00469"/>
    </source>
</evidence>
<keyword evidence="3" id="KW-0862">Zinc</keyword>
<reference evidence="5 6" key="1">
    <citation type="journal article" date="2011" name="J. Bacteriol.">
        <title>Complete genome sequence of the thermoacidophilic crenarchaeon Thermoproteus uzoniensis 768-20.</title>
        <authorList>
            <person name="Mardanov A.V."/>
            <person name="Gumerov V.M."/>
            <person name="Beletsky A.V."/>
            <person name="Prokofeva M.I."/>
            <person name="Bonch-Osmolovskaya E.A."/>
            <person name="Ravin N.V."/>
            <person name="Skryabin K.G."/>
        </authorList>
    </citation>
    <scope>NUCLEOTIDE SEQUENCE [LARGE SCALE GENOMIC DNA]</scope>
    <source>
        <strain evidence="5 6">768-20</strain>
    </source>
</reference>
<dbReference type="STRING" id="999630.TUZN_1796"/>
<keyword evidence="3" id="KW-0863">Zinc-finger</keyword>
<dbReference type="KEGG" id="tuz:TUZN_1796"/>
<keyword evidence="1" id="KW-0805">Transcription regulation</keyword>
<dbReference type="EMBL" id="CP002590">
    <property type="protein sequence ID" value="AEA13256.1"/>
    <property type="molecule type" value="Genomic_DNA"/>
</dbReference>
<evidence type="ECO:0000256" key="2">
    <source>
        <dbReference type="ARBA" id="ARBA00023163"/>
    </source>
</evidence>
<evidence type="ECO:0000259" key="4">
    <source>
        <dbReference type="PROSITE" id="PS51134"/>
    </source>
</evidence>
<dbReference type="CDD" id="cd00043">
    <property type="entry name" value="CYCLIN_SF"/>
    <property type="match status" value="1"/>
</dbReference>
<dbReference type="HOGENOM" id="CLU_1040599_0_0_2"/>
<dbReference type="AlphaFoldDB" id="F2L3U4"/>
<keyword evidence="6" id="KW-1185">Reference proteome</keyword>
<dbReference type="PROSITE" id="PS51134">
    <property type="entry name" value="ZF_TFIIB"/>
    <property type="match status" value="1"/>
</dbReference>
<dbReference type="Gene3D" id="1.10.472.10">
    <property type="entry name" value="Cyclin-like"/>
    <property type="match status" value="1"/>
</dbReference>
<dbReference type="Pfam" id="PF11781">
    <property type="entry name" value="Zn_ribbon_RRN7"/>
    <property type="match status" value="1"/>
</dbReference>
<dbReference type="InterPro" id="IPR036915">
    <property type="entry name" value="Cyclin-like_sf"/>
</dbReference>
<organism evidence="5 6">
    <name type="scientific">Thermoproteus uzoniensis (strain 768-20)</name>
    <dbReference type="NCBI Taxonomy" id="999630"/>
    <lineage>
        <taxon>Archaea</taxon>
        <taxon>Thermoproteota</taxon>
        <taxon>Thermoprotei</taxon>
        <taxon>Thermoproteales</taxon>
        <taxon>Thermoproteaceae</taxon>
        <taxon>Thermoproteus</taxon>
    </lineage>
</organism>
<feature type="domain" description="TFIIB-type" evidence="4">
    <location>
        <begin position="6"/>
        <end position="36"/>
    </location>
</feature>
<dbReference type="InterPro" id="IPR021752">
    <property type="entry name" value="TF_Rrn7_Zf"/>
</dbReference>
<dbReference type="GeneID" id="10361309"/>
<dbReference type="SUPFAM" id="SSF47954">
    <property type="entry name" value="Cyclin-like"/>
    <property type="match status" value="1"/>
</dbReference>
<dbReference type="GO" id="GO:0008270">
    <property type="term" value="F:zinc ion binding"/>
    <property type="evidence" value="ECO:0007669"/>
    <property type="project" value="UniProtKB-KW"/>
</dbReference>
<dbReference type="Proteomes" id="UP000008138">
    <property type="component" value="Chromosome"/>
</dbReference>